<name>A0ABM6YTM8_9VIBR</name>
<evidence type="ECO:0000256" key="1">
    <source>
        <dbReference type="ARBA" id="ARBA00034120"/>
    </source>
</evidence>
<evidence type="ECO:0008006" key="4">
    <source>
        <dbReference type="Google" id="ProtNLM"/>
    </source>
</evidence>
<dbReference type="Proteomes" id="UP000262832">
    <property type="component" value="Chromosome I"/>
</dbReference>
<dbReference type="CDD" id="cd01651">
    <property type="entry name" value="RT_G2_intron"/>
    <property type="match status" value="1"/>
</dbReference>
<comment type="similarity">
    <text evidence="1">Belongs to the bacterial reverse transcriptase family.</text>
</comment>
<dbReference type="InterPro" id="IPR051083">
    <property type="entry name" value="GrpII_Intron_Splice-Mob/Def"/>
</dbReference>
<sequence length="170" mass="19790">MRIMNNATAVTELVTLQELHCAFHRVAENNGIAGTDGISIEQFELAKERYLSQLLNDLNHNSWQPKPYLRVNVPKKNGGERYLAIPCVRDRVVHTWLAQKISPIFESQFTRSSYGYRPHRSYMDAIQRVEFLRDSGYHWVVDADITAFLIILTTIYCNKKSQPHWLTHLM</sequence>
<gene>
    <name evidence="2" type="ORF">D1115_06425</name>
</gene>
<dbReference type="SUPFAM" id="SSF56672">
    <property type="entry name" value="DNA/RNA polymerases"/>
    <property type="match status" value="1"/>
</dbReference>
<dbReference type="PANTHER" id="PTHR34047">
    <property type="entry name" value="NUCLEAR INTRON MATURASE 1, MITOCHONDRIAL-RELATED"/>
    <property type="match status" value="1"/>
</dbReference>
<dbReference type="InterPro" id="IPR043502">
    <property type="entry name" value="DNA/RNA_pol_sf"/>
</dbReference>
<protein>
    <recommendedName>
        <fullName evidence="4">Reverse transcriptase domain-containing protein</fullName>
    </recommendedName>
</protein>
<dbReference type="PANTHER" id="PTHR34047:SF8">
    <property type="entry name" value="PROTEIN YKFC"/>
    <property type="match status" value="1"/>
</dbReference>
<reference evidence="2 3" key="1">
    <citation type="submission" date="2018-08" db="EMBL/GenBank/DDBJ databases">
        <title>Genomic taxonomy of the Vibrionaceae family.</title>
        <authorList>
            <person name="Gomez-Gil B."/>
            <person name="Tanaka M."/>
            <person name="Sawabe T."/>
            <person name="Enciso-Ibarra K."/>
        </authorList>
    </citation>
    <scope>NUCLEOTIDE SEQUENCE [LARGE SCALE GENOMIC DNA]</scope>
    <source>
        <strain evidence="2 3">CAIM 1831</strain>
    </source>
</reference>
<organism evidence="2 3">
    <name type="scientific">Vibrio alfacsensis</name>
    <dbReference type="NCBI Taxonomy" id="1074311"/>
    <lineage>
        <taxon>Bacteria</taxon>
        <taxon>Pseudomonadati</taxon>
        <taxon>Pseudomonadota</taxon>
        <taxon>Gammaproteobacteria</taxon>
        <taxon>Vibrionales</taxon>
        <taxon>Vibrionaceae</taxon>
        <taxon>Vibrio</taxon>
    </lineage>
</organism>
<accession>A0ABM6YTM8</accession>
<dbReference type="EMBL" id="CP032093">
    <property type="protein sequence ID" value="AXY00914.1"/>
    <property type="molecule type" value="Genomic_DNA"/>
</dbReference>
<keyword evidence="3" id="KW-1185">Reference proteome</keyword>
<evidence type="ECO:0000313" key="2">
    <source>
        <dbReference type="EMBL" id="AXY00914.1"/>
    </source>
</evidence>
<evidence type="ECO:0000313" key="3">
    <source>
        <dbReference type="Proteomes" id="UP000262832"/>
    </source>
</evidence>
<proteinExistence type="inferred from homology"/>